<dbReference type="AlphaFoldDB" id="A0A5B0S2W0"/>
<reference evidence="1 2" key="1">
    <citation type="submission" date="2019-05" db="EMBL/GenBank/DDBJ databases">
        <title>Emergence of the Ug99 lineage of the wheat stem rust pathogen through somatic hybridization.</title>
        <authorList>
            <person name="Li F."/>
            <person name="Upadhyaya N.M."/>
            <person name="Sperschneider J."/>
            <person name="Matny O."/>
            <person name="Nguyen-Phuc H."/>
            <person name="Mago R."/>
            <person name="Raley C."/>
            <person name="Miller M.E."/>
            <person name="Silverstein K.A.T."/>
            <person name="Henningsen E."/>
            <person name="Hirsch C.D."/>
            <person name="Visser B."/>
            <person name="Pretorius Z.A."/>
            <person name="Steffenson B.J."/>
            <person name="Schwessinger B."/>
            <person name="Dodds P.N."/>
            <person name="Figueroa M."/>
        </authorList>
    </citation>
    <scope>NUCLEOTIDE SEQUENCE [LARGE SCALE GENOMIC DNA]</scope>
    <source>
        <strain evidence="1 2">Ug99</strain>
    </source>
</reference>
<accession>A0A5B0S2W0</accession>
<gene>
    <name evidence="1" type="ORF">PGTUg99_003852</name>
</gene>
<proteinExistence type="predicted"/>
<protein>
    <submittedName>
        <fullName evidence="1">Uncharacterized protein</fullName>
    </submittedName>
</protein>
<sequence length="184" mass="19709">MIDSFITADRLSSQAGSGPIAGYSLSPIVFLANVTYEGQVGIYVTDLIATLRIKRFYGLGGVQPVGVAFRVDFISSNSSNHATAILLKSNLTALGLALSPVPDDNNPSPSVCQQFFLDQLVYNDKASNPYSDAHYTATTIGCMTDSLIHLADKAGREKLVEIFGTKVLSTGTNGDLERICDKRV</sequence>
<organism evidence="1 2">
    <name type="scientific">Puccinia graminis f. sp. tritici</name>
    <dbReference type="NCBI Taxonomy" id="56615"/>
    <lineage>
        <taxon>Eukaryota</taxon>
        <taxon>Fungi</taxon>
        <taxon>Dikarya</taxon>
        <taxon>Basidiomycota</taxon>
        <taxon>Pucciniomycotina</taxon>
        <taxon>Pucciniomycetes</taxon>
        <taxon>Pucciniales</taxon>
        <taxon>Pucciniaceae</taxon>
        <taxon>Puccinia</taxon>
    </lineage>
</organism>
<comment type="caution">
    <text evidence="1">The sequence shown here is derived from an EMBL/GenBank/DDBJ whole genome shotgun (WGS) entry which is preliminary data.</text>
</comment>
<dbReference type="EMBL" id="VDEP01000088">
    <property type="protein sequence ID" value="KAA1132237.1"/>
    <property type="molecule type" value="Genomic_DNA"/>
</dbReference>
<evidence type="ECO:0000313" key="1">
    <source>
        <dbReference type="EMBL" id="KAA1132237.1"/>
    </source>
</evidence>
<evidence type="ECO:0000313" key="2">
    <source>
        <dbReference type="Proteomes" id="UP000325313"/>
    </source>
</evidence>
<dbReference type="Proteomes" id="UP000325313">
    <property type="component" value="Unassembled WGS sequence"/>
</dbReference>
<name>A0A5B0S2W0_PUCGR</name>